<evidence type="ECO:0000313" key="6">
    <source>
        <dbReference type="EMBL" id="EXJ88918.1"/>
    </source>
</evidence>
<feature type="chain" id="PRO_5004932555" description="Murein transglycosylase" evidence="5">
    <location>
        <begin position="19"/>
        <end position="430"/>
    </location>
</feature>
<comment type="similarity">
    <text evidence="2">Belongs to the glycosyl hydrolase 17 family.</text>
</comment>
<name>W9Y8T3_9EURO</name>
<dbReference type="PANTHER" id="PTHR16631:SF14">
    <property type="entry name" value="FAMILY 17 GLUCOSIDASE SCW10-RELATED"/>
    <property type="match status" value="1"/>
</dbReference>
<dbReference type="eggNOG" id="ENOG502QTKT">
    <property type="taxonomic scope" value="Eukaryota"/>
</dbReference>
<dbReference type="GO" id="GO:0009277">
    <property type="term" value="C:fungal-type cell wall"/>
    <property type="evidence" value="ECO:0007669"/>
    <property type="project" value="TreeGrafter"/>
</dbReference>
<reference evidence="6 7" key="1">
    <citation type="submission" date="2013-03" db="EMBL/GenBank/DDBJ databases">
        <title>The Genome Sequence of Capronia epimyces CBS 606.96.</title>
        <authorList>
            <consortium name="The Broad Institute Genomics Platform"/>
            <person name="Cuomo C."/>
            <person name="de Hoog S."/>
            <person name="Gorbushina A."/>
            <person name="Walker B."/>
            <person name="Young S.K."/>
            <person name="Zeng Q."/>
            <person name="Gargeya S."/>
            <person name="Fitzgerald M."/>
            <person name="Haas B."/>
            <person name="Abouelleil A."/>
            <person name="Allen A.W."/>
            <person name="Alvarado L."/>
            <person name="Arachchi H.M."/>
            <person name="Berlin A.M."/>
            <person name="Chapman S.B."/>
            <person name="Gainer-Dewar J."/>
            <person name="Goldberg J."/>
            <person name="Griggs A."/>
            <person name="Gujja S."/>
            <person name="Hansen M."/>
            <person name="Howarth C."/>
            <person name="Imamovic A."/>
            <person name="Ireland A."/>
            <person name="Larimer J."/>
            <person name="McCowan C."/>
            <person name="Murphy C."/>
            <person name="Pearson M."/>
            <person name="Poon T.W."/>
            <person name="Priest M."/>
            <person name="Roberts A."/>
            <person name="Saif S."/>
            <person name="Shea T."/>
            <person name="Sisk P."/>
            <person name="Sykes S."/>
            <person name="Wortman J."/>
            <person name="Nusbaum C."/>
            <person name="Birren B."/>
        </authorList>
    </citation>
    <scope>NUCLEOTIDE SEQUENCE [LARGE SCALE GENOMIC DNA]</scope>
    <source>
        <strain evidence="6 7">CBS 606.96</strain>
    </source>
</reference>
<dbReference type="HOGENOM" id="CLU_027285_1_1_1"/>
<dbReference type="InterPro" id="IPR050732">
    <property type="entry name" value="Beta-glucan_modifiers"/>
</dbReference>
<dbReference type="STRING" id="1182542.W9Y8T3"/>
<dbReference type="OrthoDB" id="941679at2759"/>
<sequence>MKAIVFGLAALGAQLGKAVPHGNNQHHRLHLRHELTDYATVTDIVTITAPNAVVWVDQYNNIISTEYRGVATPTTTASNSVVPVASILTSTTPNVPASSTLSPSETYAPTSAPSILSSSNYVSSNWASSSLISSTSPAASNPISDSTTAIPSSDTSGGGTGGDKISQHIDTASAQFSGFGICYELIGDSGCKDQGSLDSDFAALASQGYTKVRTYDIGCNLGTAAAAAAAQGLQLIIGLNSIGNVANDITTLVSMISGNWSPIDTVVIGNEVVNNGGDAGSVVAAIAVARPILSAAGFSKNVVTVDTFNAHELHPELCQASDYCAANAHAFFDPNTSADGAGKFVTNAAAAVAKIANGKPVIITESGWPWQGSPNGLAVPSPANQQTAINSLNTAFNGNPGGLFLFQAYDATYKAPGPLGVEQFFGIYGH</sequence>
<evidence type="ECO:0008006" key="8">
    <source>
        <dbReference type="Google" id="ProtNLM"/>
    </source>
</evidence>
<dbReference type="GeneID" id="19166115"/>
<dbReference type="Gene3D" id="3.20.20.80">
    <property type="entry name" value="Glycosidases"/>
    <property type="match status" value="2"/>
</dbReference>
<accession>W9Y8T3</accession>
<dbReference type="GO" id="GO:0071555">
    <property type="term" value="P:cell wall organization"/>
    <property type="evidence" value="ECO:0007669"/>
    <property type="project" value="TreeGrafter"/>
</dbReference>
<feature type="signal peptide" evidence="5">
    <location>
        <begin position="1"/>
        <end position="18"/>
    </location>
</feature>
<organism evidence="6 7">
    <name type="scientific">Capronia epimyces CBS 606.96</name>
    <dbReference type="NCBI Taxonomy" id="1182542"/>
    <lineage>
        <taxon>Eukaryota</taxon>
        <taxon>Fungi</taxon>
        <taxon>Dikarya</taxon>
        <taxon>Ascomycota</taxon>
        <taxon>Pezizomycotina</taxon>
        <taxon>Eurotiomycetes</taxon>
        <taxon>Chaetothyriomycetidae</taxon>
        <taxon>Chaetothyriales</taxon>
        <taxon>Herpotrichiellaceae</taxon>
        <taxon>Capronia</taxon>
    </lineage>
</organism>
<feature type="region of interest" description="Disordered" evidence="4">
    <location>
        <begin position="137"/>
        <end position="165"/>
    </location>
</feature>
<keyword evidence="5" id="KW-0732">Signal</keyword>
<dbReference type="GO" id="GO:0042973">
    <property type="term" value="F:glucan endo-1,3-beta-D-glucosidase activity"/>
    <property type="evidence" value="ECO:0007669"/>
    <property type="project" value="TreeGrafter"/>
</dbReference>
<evidence type="ECO:0000256" key="5">
    <source>
        <dbReference type="SAM" id="SignalP"/>
    </source>
</evidence>
<comment type="caution">
    <text evidence="6">The sequence shown here is derived from an EMBL/GenBank/DDBJ whole genome shotgun (WGS) entry which is preliminary data.</text>
</comment>
<comment type="subcellular location">
    <subcellularLocation>
        <location evidence="1">Cell envelope</location>
    </subcellularLocation>
</comment>
<dbReference type="GO" id="GO:0009986">
    <property type="term" value="C:cell surface"/>
    <property type="evidence" value="ECO:0007669"/>
    <property type="project" value="TreeGrafter"/>
</dbReference>
<evidence type="ECO:0000256" key="4">
    <source>
        <dbReference type="SAM" id="MobiDB-lite"/>
    </source>
</evidence>
<feature type="compositionally biased region" description="Polar residues" evidence="4">
    <location>
        <begin position="141"/>
        <end position="151"/>
    </location>
</feature>
<evidence type="ECO:0000256" key="1">
    <source>
        <dbReference type="ARBA" id="ARBA00004196"/>
    </source>
</evidence>
<dbReference type="EMBL" id="AMGY01000002">
    <property type="protein sequence ID" value="EXJ88918.1"/>
    <property type="molecule type" value="Genomic_DNA"/>
</dbReference>
<keyword evidence="7" id="KW-1185">Reference proteome</keyword>
<evidence type="ECO:0000256" key="2">
    <source>
        <dbReference type="ARBA" id="ARBA00008773"/>
    </source>
</evidence>
<protein>
    <recommendedName>
        <fullName evidence="8">Murein transglycosylase</fullName>
    </recommendedName>
</protein>
<keyword evidence="3" id="KW-0378">Hydrolase</keyword>
<dbReference type="RefSeq" id="XP_007730315.1">
    <property type="nucleotide sequence ID" value="XM_007732125.1"/>
</dbReference>
<dbReference type="AlphaFoldDB" id="W9Y8T3"/>
<evidence type="ECO:0000256" key="3">
    <source>
        <dbReference type="ARBA" id="ARBA00022801"/>
    </source>
</evidence>
<proteinExistence type="inferred from homology"/>
<evidence type="ECO:0000313" key="7">
    <source>
        <dbReference type="Proteomes" id="UP000019478"/>
    </source>
</evidence>
<dbReference type="PANTHER" id="PTHR16631">
    <property type="entry name" value="GLUCAN 1,3-BETA-GLUCOSIDASE"/>
    <property type="match status" value="1"/>
</dbReference>
<dbReference type="GO" id="GO:0005576">
    <property type="term" value="C:extracellular region"/>
    <property type="evidence" value="ECO:0007669"/>
    <property type="project" value="TreeGrafter"/>
</dbReference>
<dbReference type="Proteomes" id="UP000019478">
    <property type="component" value="Unassembled WGS sequence"/>
</dbReference>
<gene>
    <name evidence="6" type="ORF">A1O3_01982</name>
</gene>
<dbReference type="SUPFAM" id="SSF51445">
    <property type="entry name" value="(Trans)glycosidases"/>
    <property type="match status" value="1"/>
</dbReference>
<dbReference type="InterPro" id="IPR017853">
    <property type="entry name" value="GH"/>
</dbReference>